<keyword evidence="4" id="KW-0444">Lipid biosynthesis</keyword>
<feature type="domain" description="Phospholipid/glycerol acyltransferase" evidence="15">
    <location>
        <begin position="228"/>
        <end position="343"/>
    </location>
</feature>
<reference evidence="16 17" key="1">
    <citation type="submission" date="2021-01" db="EMBL/GenBank/DDBJ databases">
        <title>Adiantum capillus-veneris genome.</title>
        <authorList>
            <person name="Fang Y."/>
            <person name="Liao Q."/>
        </authorList>
    </citation>
    <scope>NUCLEOTIDE SEQUENCE [LARGE SCALE GENOMIC DNA]</scope>
    <source>
        <strain evidence="16">H3</strain>
        <tissue evidence="16">Leaf</tissue>
    </source>
</reference>
<dbReference type="GO" id="GO:0016020">
    <property type="term" value="C:membrane"/>
    <property type="evidence" value="ECO:0007669"/>
    <property type="project" value="UniProtKB-SubCell"/>
</dbReference>
<evidence type="ECO:0000256" key="1">
    <source>
        <dbReference type="ARBA" id="ARBA00004370"/>
    </source>
</evidence>
<keyword evidence="12" id="KW-0012">Acyltransferase</keyword>
<dbReference type="Pfam" id="PF01553">
    <property type="entry name" value="Acyltransferase"/>
    <property type="match status" value="1"/>
</dbReference>
<evidence type="ECO:0000256" key="6">
    <source>
        <dbReference type="ARBA" id="ARBA00022692"/>
    </source>
</evidence>
<keyword evidence="7 14" id="KW-1133">Transmembrane helix</keyword>
<dbReference type="GO" id="GO:0071618">
    <property type="term" value="F:lysophosphatidylethanolamine acyltransferase activity"/>
    <property type="evidence" value="ECO:0007669"/>
    <property type="project" value="TreeGrafter"/>
</dbReference>
<dbReference type="Proteomes" id="UP000886520">
    <property type="component" value="Chromosome 5"/>
</dbReference>
<feature type="transmembrane region" description="Helical" evidence="14">
    <location>
        <begin position="189"/>
        <end position="205"/>
    </location>
</feature>
<dbReference type="SMART" id="SM00563">
    <property type="entry name" value="PlsC"/>
    <property type="match status" value="1"/>
</dbReference>
<dbReference type="OrthoDB" id="272512at2759"/>
<evidence type="ECO:0000259" key="15">
    <source>
        <dbReference type="SMART" id="SM00563"/>
    </source>
</evidence>
<name>A0A9D4V590_ADICA</name>
<dbReference type="EMBL" id="JABFUD020000005">
    <property type="protein sequence ID" value="KAI5080024.1"/>
    <property type="molecule type" value="Genomic_DNA"/>
</dbReference>
<dbReference type="InterPro" id="IPR045252">
    <property type="entry name" value="LPCAT1-like"/>
</dbReference>
<dbReference type="AlphaFoldDB" id="A0A9D4V590"/>
<evidence type="ECO:0000313" key="16">
    <source>
        <dbReference type="EMBL" id="KAI5080024.1"/>
    </source>
</evidence>
<feature type="transmembrane region" description="Helical" evidence="14">
    <location>
        <begin position="93"/>
        <end position="119"/>
    </location>
</feature>
<keyword evidence="10" id="KW-0594">Phospholipid biosynthesis</keyword>
<dbReference type="GO" id="GO:0008374">
    <property type="term" value="F:O-acyltransferase activity"/>
    <property type="evidence" value="ECO:0007669"/>
    <property type="project" value="InterPro"/>
</dbReference>
<comment type="caution">
    <text evidence="16">The sequence shown here is derived from an EMBL/GenBank/DDBJ whole genome shotgun (WGS) entry which is preliminary data.</text>
</comment>
<keyword evidence="6 14" id="KW-0812">Transmembrane</keyword>
<keyword evidence="8" id="KW-0443">Lipid metabolism</keyword>
<sequence length="433" mass="48157">MAASISDVTEMASSTSDNPNTGETHSRVPVDEFPLLAKEEKDHTLQEGEATTRSAEEMEKVLREMETKYAAYVRRDTYGIMGTGDICIWEKAVLVLALLVFVPIKVVLLFLIVFTYYLICKLCTMGRLPIHNGFQESNGDSSVTPLNNGSAKSDAQAASNIATSSPKHEETFAHISGMRRVIIVNSGRFLSRAILFVLGFFWITVTRRDKVRVGKEGEAADGVDLHPSAIVSNHVSYVDILYQMSASFPSFVAKRSVARLPLIGLISKCLGCVYVQREDKPSDFKGVAGIICERLRTAANNKMAPMMMLFPEGTTTNGNYLLPFKTGAFVAGTPVQPVILKYPYSRFSPAWDTISGVRHVILLLCQFINHLEVVWLPIYVPSEKEKSDPRLYANNVRMLMASEGHLTQVEIGLQEKRIYHSFLNDYLASRVSQ</sequence>
<evidence type="ECO:0000256" key="11">
    <source>
        <dbReference type="ARBA" id="ARBA00023264"/>
    </source>
</evidence>
<evidence type="ECO:0000256" key="8">
    <source>
        <dbReference type="ARBA" id="ARBA00023098"/>
    </source>
</evidence>
<evidence type="ECO:0000256" key="7">
    <source>
        <dbReference type="ARBA" id="ARBA00022989"/>
    </source>
</evidence>
<feature type="compositionally biased region" description="Polar residues" evidence="13">
    <location>
        <begin position="11"/>
        <end position="23"/>
    </location>
</feature>
<dbReference type="InterPro" id="IPR002123">
    <property type="entry name" value="Plipid/glycerol_acylTrfase"/>
</dbReference>
<comment type="subcellular location">
    <subcellularLocation>
        <location evidence="1">Membrane</location>
    </subcellularLocation>
</comment>
<evidence type="ECO:0000256" key="5">
    <source>
        <dbReference type="ARBA" id="ARBA00022679"/>
    </source>
</evidence>
<keyword evidence="17" id="KW-1185">Reference proteome</keyword>
<keyword evidence="11" id="KW-1208">Phospholipid metabolism</keyword>
<proteinExistence type="inferred from homology"/>
<evidence type="ECO:0000256" key="3">
    <source>
        <dbReference type="ARBA" id="ARBA00008655"/>
    </source>
</evidence>
<evidence type="ECO:0000256" key="12">
    <source>
        <dbReference type="ARBA" id="ARBA00023315"/>
    </source>
</evidence>
<comment type="pathway">
    <text evidence="2">Lipid metabolism.</text>
</comment>
<dbReference type="CDD" id="cd07991">
    <property type="entry name" value="LPLAT_LPCAT1-like"/>
    <property type="match status" value="1"/>
</dbReference>
<evidence type="ECO:0000256" key="9">
    <source>
        <dbReference type="ARBA" id="ARBA00023136"/>
    </source>
</evidence>
<dbReference type="GO" id="GO:0008654">
    <property type="term" value="P:phospholipid biosynthetic process"/>
    <property type="evidence" value="ECO:0007669"/>
    <property type="project" value="UniProtKB-KW"/>
</dbReference>
<gene>
    <name evidence="16" type="ORF">GOP47_0005503</name>
</gene>
<keyword evidence="9 14" id="KW-0472">Membrane</keyword>
<keyword evidence="5" id="KW-0808">Transferase</keyword>
<comment type="similarity">
    <text evidence="3">Belongs to the 1-acyl-sn-glycerol-3-phosphate acyltransferase family.</text>
</comment>
<feature type="region of interest" description="Disordered" evidence="13">
    <location>
        <begin position="1"/>
        <end position="29"/>
    </location>
</feature>
<evidence type="ECO:0000256" key="13">
    <source>
        <dbReference type="SAM" id="MobiDB-lite"/>
    </source>
</evidence>
<evidence type="ECO:0000256" key="4">
    <source>
        <dbReference type="ARBA" id="ARBA00022516"/>
    </source>
</evidence>
<evidence type="ECO:0000256" key="2">
    <source>
        <dbReference type="ARBA" id="ARBA00005189"/>
    </source>
</evidence>
<accession>A0A9D4V590</accession>
<evidence type="ECO:0000256" key="14">
    <source>
        <dbReference type="SAM" id="Phobius"/>
    </source>
</evidence>
<dbReference type="GO" id="GO:0005783">
    <property type="term" value="C:endoplasmic reticulum"/>
    <property type="evidence" value="ECO:0007669"/>
    <property type="project" value="TreeGrafter"/>
</dbReference>
<evidence type="ECO:0000256" key="10">
    <source>
        <dbReference type="ARBA" id="ARBA00023209"/>
    </source>
</evidence>
<organism evidence="16 17">
    <name type="scientific">Adiantum capillus-veneris</name>
    <name type="common">Maidenhair fern</name>
    <dbReference type="NCBI Taxonomy" id="13818"/>
    <lineage>
        <taxon>Eukaryota</taxon>
        <taxon>Viridiplantae</taxon>
        <taxon>Streptophyta</taxon>
        <taxon>Embryophyta</taxon>
        <taxon>Tracheophyta</taxon>
        <taxon>Polypodiopsida</taxon>
        <taxon>Polypodiidae</taxon>
        <taxon>Polypodiales</taxon>
        <taxon>Pteridineae</taxon>
        <taxon>Pteridaceae</taxon>
        <taxon>Vittarioideae</taxon>
        <taxon>Adiantum</taxon>
    </lineage>
</organism>
<dbReference type="PANTHER" id="PTHR23063:SF54">
    <property type="entry name" value="LYSOPHOSPHOLIPID ACYLTRANSFERASE LPEAT1"/>
    <property type="match status" value="1"/>
</dbReference>
<dbReference type="PANTHER" id="PTHR23063">
    <property type="entry name" value="PHOSPHOLIPID ACYLTRANSFERASE"/>
    <property type="match status" value="1"/>
</dbReference>
<evidence type="ECO:0000313" key="17">
    <source>
        <dbReference type="Proteomes" id="UP000886520"/>
    </source>
</evidence>
<dbReference type="SUPFAM" id="SSF69593">
    <property type="entry name" value="Glycerol-3-phosphate (1)-acyltransferase"/>
    <property type="match status" value="1"/>
</dbReference>
<protein>
    <recommendedName>
        <fullName evidence="15">Phospholipid/glycerol acyltransferase domain-containing protein</fullName>
    </recommendedName>
</protein>